<name>A0A4R6Z727_9GAMM</name>
<dbReference type="EMBL" id="SNZH01000002">
    <property type="protein sequence ID" value="TDR47565.1"/>
    <property type="molecule type" value="Genomic_DNA"/>
</dbReference>
<dbReference type="RefSeq" id="WP_133817282.1">
    <property type="nucleotide sequence ID" value="NZ_SNZH01000002.1"/>
</dbReference>
<protein>
    <submittedName>
        <fullName evidence="2">Uncharacterized protein</fullName>
    </submittedName>
</protein>
<evidence type="ECO:0000256" key="1">
    <source>
        <dbReference type="SAM" id="SignalP"/>
    </source>
</evidence>
<dbReference type="SUPFAM" id="SSF75011">
    <property type="entry name" value="3-carboxy-cis,cis-mucoante lactonizing enzyme"/>
    <property type="match status" value="1"/>
</dbReference>
<dbReference type="InterPro" id="IPR015943">
    <property type="entry name" value="WD40/YVTN_repeat-like_dom_sf"/>
</dbReference>
<keyword evidence="3" id="KW-1185">Reference proteome</keyword>
<proteinExistence type="predicted"/>
<reference evidence="2 3" key="1">
    <citation type="submission" date="2019-03" db="EMBL/GenBank/DDBJ databases">
        <title>Genomic Encyclopedia of Type Strains, Phase IV (KMG-IV): sequencing the most valuable type-strain genomes for metagenomic binning, comparative biology and taxonomic classification.</title>
        <authorList>
            <person name="Goeker M."/>
        </authorList>
    </citation>
    <scope>NUCLEOTIDE SEQUENCE [LARGE SCALE GENOMIC DNA]</scope>
    <source>
        <strain evidence="2 3">DSM 21667</strain>
    </source>
</reference>
<dbReference type="PROSITE" id="PS51257">
    <property type="entry name" value="PROKAR_LIPOPROTEIN"/>
    <property type="match status" value="1"/>
</dbReference>
<evidence type="ECO:0000313" key="2">
    <source>
        <dbReference type="EMBL" id="TDR47565.1"/>
    </source>
</evidence>
<evidence type="ECO:0000313" key="3">
    <source>
        <dbReference type="Proteomes" id="UP000295293"/>
    </source>
</evidence>
<dbReference type="OrthoDB" id="5951795at2"/>
<keyword evidence="1" id="KW-0732">Signal</keyword>
<dbReference type="Proteomes" id="UP000295293">
    <property type="component" value="Unassembled WGS sequence"/>
</dbReference>
<accession>A0A4R6Z727</accession>
<feature type="chain" id="PRO_5020951920" evidence="1">
    <location>
        <begin position="23"/>
        <end position="346"/>
    </location>
</feature>
<dbReference type="AlphaFoldDB" id="A0A4R6Z727"/>
<comment type="caution">
    <text evidence="2">The sequence shown here is derived from an EMBL/GenBank/DDBJ whole genome shotgun (WGS) entry which is preliminary data.</text>
</comment>
<gene>
    <name evidence="2" type="ORF">DFR29_102225</name>
</gene>
<organism evidence="2 3">
    <name type="scientific">Tahibacter aquaticus</name>
    <dbReference type="NCBI Taxonomy" id="520092"/>
    <lineage>
        <taxon>Bacteria</taxon>
        <taxon>Pseudomonadati</taxon>
        <taxon>Pseudomonadota</taxon>
        <taxon>Gammaproteobacteria</taxon>
        <taxon>Lysobacterales</taxon>
        <taxon>Rhodanobacteraceae</taxon>
        <taxon>Tahibacter</taxon>
    </lineage>
</organism>
<feature type="signal peptide" evidence="1">
    <location>
        <begin position="1"/>
        <end position="22"/>
    </location>
</feature>
<dbReference type="Gene3D" id="2.130.10.10">
    <property type="entry name" value="YVTN repeat-like/Quinoprotein amine dehydrogenase"/>
    <property type="match status" value="1"/>
</dbReference>
<sequence length="346" mass="35942">MSRFLLRCAAAGAFLIAACAQADVLVGEFRGSNPTDVGPLLRFAPGQNGNVAPLSALTTNLGGQVLVTPVYATYEPSERVIYVADFYGKAIRVYPANASGNVAPLRTITTEYLGQPRQLAVDVAHNEILVPVMGCCIGTFARNASGNVGFPSRLISWGGIAGNVTRLNSPISVALLPNDEIAVIDRAVISGVSHTVVLIFARTATGNTAPLRTIEGPNTRLGEFPGGIAYIPQTNEIAVAVQQSSAWQIVTLPASASGDVSPTRVIAGSNTTLESVTAVAYEPSNDLLYVATGAYSSNNPKVIAFPRTANGNLAPVRTLAGSNTGISQPYGLVAVPNDALFANGFQ</sequence>